<evidence type="ECO:0000256" key="6">
    <source>
        <dbReference type="ARBA" id="ARBA00022989"/>
    </source>
</evidence>
<keyword evidence="5 8" id="KW-0812">Transmembrane</keyword>
<dbReference type="SUPFAM" id="SSF103481">
    <property type="entry name" value="Multidrug resistance efflux transporter EmrE"/>
    <property type="match status" value="2"/>
</dbReference>
<comment type="similarity">
    <text evidence="2">Belongs to the EamA transporter family.</text>
</comment>
<feature type="transmembrane region" description="Helical" evidence="8">
    <location>
        <begin position="278"/>
        <end position="296"/>
    </location>
</feature>
<dbReference type="Pfam" id="PF00892">
    <property type="entry name" value="EamA"/>
    <property type="match status" value="2"/>
</dbReference>
<evidence type="ECO:0000256" key="4">
    <source>
        <dbReference type="ARBA" id="ARBA00022475"/>
    </source>
</evidence>
<dbReference type="InterPro" id="IPR037185">
    <property type="entry name" value="EmrE-like"/>
</dbReference>
<dbReference type="NCBIfam" id="TIGR00688">
    <property type="entry name" value="rarD"/>
    <property type="match status" value="1"/>
</dbReference>
<feature type="transmembrane region" description="Helical" evidence="8">
    <location>
        <begin position="36"/>
        <end position="57"/>
    </location>
</feature>
<dbReference type="EMBL" id="JAIQDJ010000009">
    <property type="protein sequence ID" value="MBZ4186991.1"/>
    <property type="molecule type" value="Genomic_DNA"/>
</dbReference>
<feature type="transmembrane region" description="Helical" evidence="8">
    <location>
        <begin position="180"/>
        <end position="198"/>
    </location>
</feature>
<evidence type="ECO:0000256" key="7">
    <source>
        <dbReference type="ARBA" id="ARBA00023136"/>
    </source>
</evidence>
<dbReference type="Proteomes" id="UP001430290">
    <property type="component" value="Unassembled WGS sequence"/>
</dbReference>
<evidence type="ECO:0000256" key="8">
    <source>
        <dbReference type="SAM" id="Phobius"/>
    </source>
</evidence>
<dbReference type="PANTHER" id="PTHR22911:SF137">
    <property type="entry name" value="SOLUTE CARRIER FAMILY 35 MEMBER G2-RELATED"/>
    <property type="match status" value="1"/>
</dbReference>
<feature type="domain" description="EamA" evidence="9">
    <location>
        <begin position="9"/>
        <end position="145"/>
    </location>
</feature>
<evidence type="ECO:0000313" key="11">
    <source>
        <dbReference type="Proteomes" id="UP001430290"/>
    </source>
</evidence>
<feature type="transmembrane region" description="Helical" evidence="8">
    <location>
        <begin position="151"/>
        <end position="168"/>
    </location>
</feature>
<dbReference type="InterPro" id="IPR000620">
    <property type="entry name" value="EamA_dom"/>
</dbReference>
<evidence type="ECO:0000259" key="9">
    <source>
        <dbReference type="Pfam" id="PF00892"/>
    </source>
</evidence>
<protein>
    <submittedName>
        <fullName evidence="10">EamA family transporter RarD</fullName>
    </submittedName>
</protein>
<evidence type="ECO:0000313" key="10">
    <source>
        <dbReference type="EMBL" id="MBZ4186991.1"/>
    </source>
</evidence>
<feature type="transmembrane region" description="Helical" evidence="8">
    <location>
        <begin position="129"/>
        <end position="145"/>
    </location>
</feature>
<feature type="transmembrane region" description="Helical" evidence="8">
    <location>
        <begin position="248"/>
        <end position="266"/>
    </location>
</feature>
<evidence type="ECO:0000256" key="3">
    <source>
        <dbReference type="ARBA" id="ARBA00022448"/>
    </source>
</evidence>
<feature type="transmembrane region" description="Helical" evidence="8">
    <location>
        <begin position="104"/>
        <end position="122"/>
    </location>
</feature>
<reference evidence="10" key="1">
    <citation type="submission" date="2021-09" db="EMBL/GenBank/DDBJ databases">
        <authorList>
            <person name="Wu T."/>
            <person name="Guo S.Z."/>
        </authorList>
    </citation>
    <scope>NUCLEOTIDE SEQUENCE</scope>
    <source>
        <strain evidence="10">RSS-23</strain>
    </source>
</reference>
<evidence type="ECO:0000256" key="2">
    <source>
        <dbReference type="ARBA" id="ARBA00007362"/>
    </source>
</evidence>
<dbReference type="InterPro" id="IPR004626">
    <property type="entry name" value="RarD"/>
</dbReference>
<evidence type="ECO:0000256" key="1">
    <source>
        <dbReference type="ARBA" id="ARBA00004651"/>
    </source>
</evidence>
<keyword evidence="6 8" id="KW-1133">Transmembrane helix</keyword>
<dbReference type="PANTHER" id="PTHR22911">
    <property type="entry name" value="ACYL-MALONYL CONDENSING ENZYME-RELATED"/>
    <property type="match status" value="1"/>
</dbReference>
<keyword evidence="4" id="KW-1003">Cell membrane</keyword>
<proteinExistence type="inferred from homology"/>
<evidence type="ECO:0000256" key="5">
    <source>
        <dbReference type="ARBA" id="ARBA00022692"/>
    </source>
</evidence>
<dbReference type="RefSeq" id="WP_223629664.1">
    <property type="nucleotide sequence ID" value="NZ_JAIQDJ010000009.1"/>
</dbReference>
<accession>A0ABS7TGY0</accession>
<keyword evidence="7 8" id="KW-0472">Membrane</keyword>
<gene>
    <name evidence="10" type="primary">rarD</name>
    <name evidence="10" type="ORF">K7B09_11730</name>
</gene>
<name>A0ABS7TGY0_9GAMM</name>
<feature type="domain" description="EamA" evidence="9">
    <location>
        <begin position="154"/>
        <end position="289"/>
    </location>
</feature>
<comment type="subcellular location">
    <subcellularLocation>
        <location evidence="1">Cell membrane</location>
        <topology evidence="1">Multi-pass membrane protein</topology>
    </subcellularLocation>
</comment>
<keyword evidence="3" id="KW-0813">Transport</keyword>
<feature type="transmembrane region" description="Helical" evidence="8">
    <location>
        <begin position="77"/>
        <end position="98"/>
    </location>
</feature>
<comment type="caution">
    <text evidence="10">The sequence shown here is derived from an EMBL/GenBank/DDBJ whole genome shotgun (WGS) entry which is preliminary data.</text>
</comment>
<organism evidence="10 11">
    <name type="scientific">Thermomonas beijingensis</name>
    <dbReference type="NCBI Taxonomy" id="2872701"/>
    <lineage>
        <taxon>Bacteria</taxon>
        <taxon>Pseudomonadati</taxon>
        <taxon>Pseudomonadota</taxon>
        <taxon>Gammaproteobacteria</taxon>
        <taxon>Lysobacterales</taxon>
        <taxon>Lysobacteraceae</taxon>
        <taxon>Thermomonas</taxon>
    </lineage>
</organism>
<sequence length="302" mass="32799">MSAGTLDRRGVWIAVAAYVAWGLMPLYWHLLKVVPSLQIIAHRVVWSALFVCGWLGLKYGRSWLRDTLARPHAAPMLALSGALIAFNWGLYIWAVNAGHVVESALGYFINPLLNVVLGVLVLHERLNRVQWAAVAIAALGVLWLTRNYGSFPWIALALAISFGSYGLVRKLLGAPPVRGLGVESLFLLLPALAFLLWAERSGQGHLLAHGQTPAWGAGVIGLLVFGGVLTALPLIGFAAAVQRIPYSLVGLLQYISPTLQLLMGVLVLGEPFGRERAIGFGFIWIALALYAGEGLWRSRRRG</sequence>
<feature type="transmembrane region" description="Helical" evidence="8">
    <location>
        <begin position="218"/>
        <end position="241"/>
    </location>
</feature>
<keyword evidence="11" id="KW-1185">Reference proteome</keyword>
<feature type="transmembrane region" description="Helical" evidence="8">
    <location>
        <begin position="12"/>
        <end position="30"/>
    </location>
</feature>